<dbReference type="GO" id="GO:0000288">
    <property type="term" value="P:nuclear-transcribed mRNA catabolic process, deadenylation-dependent decay"/>
    <property type="evidence" value="ECO:0000318"/>
    <property type="project" value="GO_Central"/>
</dbReference>
<evidence type="ECO:0000256" key="14">
    <source>
        <dbReference type="ARBA" id="ARBA00023015"/>
    </source>
</evidence>
<dbReference type="GO" id="GO:0030015">
    <property type="term" value="C:CCR4-NOT core complex"/>
    <property type="evidence" value="ECO:0000318"/>
    <property type="project" value="GO_Central"/>
</dbReference>
<evidence type="ECO:0000256" key="1">
    <source>
        <dbReference type="ARBA" id="ARBA00001663"/>
    </source>
</evidence>
<dbReference type="SMR" id="A0A067ETV6"/>
<evidence type="ECO:0000256" key="2">
    <source>
        <dbReference type="ARBA" id="ARBA00001968"/>
    </source>
</evidence>
<sequence>MAVVSKILNVWCENFEIVMRFLDKLLNCFNVLSIDTEFPGFLRNTPRNAPAVESYNDLKFNVDCTHLIQLGITLSDKEGKISYTFEFNFSDFDLKKDLHAGDSIQLLKDSGLDFDKIRKDGIPRCVFAPRFLEVLSKHRENLKWVTFHGLYDVAYLVKIFTNDALPPTAEAFSGVAALFFQSVFDIKVVAGYCQGLQGLKLGLSKLARILNVKRHGGAHHAGSDSLLTAAVFAEMKNRYELEESAFDGFLYGMDSRIERKPAEIMMLQYMQPLMIPQPLLVPTQFHHPLALSYYVPA</sequence>
<dbReference type="PANTHER" id="PTHR10797">
    <property type="entry name" value="CCR4-NOT TRANSCRIPTION COMPLEX SUBUNIT"/>
    <property type="match status" value="1"/>
</dbReference>
<keyword evidence="16" id="KW-0539">Nucleus</keyword>
<evidence type="ECO:0000256" key="3">
    <source>
        <dbReference type="ARBA" id="ARBA00004123"/>
    </source>
</evidence>
<dbReference type="GO" id="GO:0003723">
    <property type="term" value="F:RNA binding"/>
    <property type="evidence" value="ECO:0007669"/>
    <property type="project" value="UniProtKB-KW"/>
</dbReference>
<dbReference type="Proteomes" id="UP000027120">
    <property type="component" value="Unassembled WGS sequence"/>
</dbReference>
<keyword evidence="19" id="KW-1185">Reference proteome</keyword>
<dbReference type="STRING" id="2711.A0A067ETV6"/>
<gene>
    <name evidence="18" type="ORF">CISIN_1g038950mg</name>
</gene>
<dbReference type="GO" id="GO:0005634">
    <property type="term" value="C:nucleus"/>
    <property type="evidence" value="ECO:0007669"/>
    <property type="project" value="UniProtKB-SubCell"/>
</dbReference>
<keyword evidence="12" id="KW-0269">Exonuclease</keyword>
<evidence type="ECO:0000313" key="19">
    <source>
        <dbReference type="Proteomes" id="UP000027120"/>
    </source>
</evidence>
<evidence type="ECO:0000256" key="11">
    <source>
        <dbReference type="ARBA" id="ARBA00022801"/>
    </source>
</evidence>
<evidence type="ECO:0000256" key="9">
    <source>
        <dbReference type="ARBA" id="ARBA00022722"/>
    </source>
</evidence>
<evidence type="ECO:0000256" key="5">
    <source>
        <dbReference type="ARBA" id="ARBA00008372"/>
    </source>
</evidence>
<evidence type="ECO:0000256" key="10">
    <source>
        <dbReference type="ARBA" id="ARBA00022723"/>
    </source>
</evidence>
<keyword evidence="9" id="KW-0540">Nuclease</keyword>
<dbReference type="AlphaFoldDB" id="A0A067ETV6"/>
<dbReference type="GO" id="GO:0000932">
    <property type="term" value="C:P-body"/>
    <property type="evidence" value="ECO:0000318"/>
    <property type="project" value="GO_Central"/>
</dbReference>
<dbReference type="EMBL" id="KK784947">
    <property type="protein sequence ID" value="KDO58599.1"/>
    <property type="molecule type" value="Genomic_DNA"/>
</dbReference>
<keyword evidence="11" id="KW-0378">Hydrolase</keyword>
<dbReference type="InterPro" id="IPR012337">
    <property type="entry name" value="RNaseH-like_sf"/>
</dbReference>
<accession>A0A067ETV6</accession>
<comment type="catalytic activity">
    <reaction evidence="1">
        <text>Exonucleolytic cleavage of poly(A) to 5'-AMP.</text>
        <dbReference type="EC" id="3.1.13.4"/>
    </reaction>
</comment>
<evidence type="ECO:0000256" key="13">
    <source>
        <dbReference type="ARBA" id="ARBA00022884"/>
    </source>
</evidence>
<dbReference type="InterPro" id="IPR039637">
    <property type="entry name" value="CNOT7/CNOT8/Pop2"/>
</dbReference>
<keyword evidence="14" id="KW-0805">Transcription regulation</keyword>
<evidence type="ECO:0000313" key="18">
    <source>
        <dbReference type="EMBL" id="KDO58599.1"/>
    </source>
</evidence>
<comment type="similarity">
    <text evidence="5">Belongs to the CAF1 family.</text>
</comment>
<comment type="subcellular location">
    <subcellularLocation>
        <location evidence="4">Cytoplasm</location>
    </subcellularLocation>
    <subcellularLocation>
        <location evidence="3">Nucleus</location>
    </subcellularLocation>
</comment>
<evidence type="ECO:0000256" key="15">
    <source>
        <dbReference type="ARBA" id="ARBA00023163"/>
    </source>
</evidence>
<keyword evidence="13" id="KW-0694">RNA-binding</keyword>
<protein>
    <recommendedName>
        <fullName evidence="7">poly(A)-specific ribonuclease</fullName>
        <ecNumber evidence="7">3.1.13.4</ecNumber>
    </recommendedName>
</protein>
<dbReference type="Gene3D" id="3.30.420.10">
    <property type="entry name" value="Ribonuclease H-like superfamily/Ribonuclease H"/>
    <property type="match status" value="1"/>
</dbReference>
<evidence type="ECO:0000256" key="4">
    <source>
        <dbReference type="ARBA" id="ARBA00004496"/>
    </source>
</evidence>
<dbReference type="Pfam" id="PF04857">
    <property type="entry name" value="CAF1"/>
    <property type="match status" value="2"/>
</dbReference>
<organism evidence="18 19">
    <name type="scientific">Citrus sinensis</name>
    <name type="common">Sweet orange</name>
    <name type="synonym">Citrus aurantium var. sinensis</name>
    <dbReference type="NCBI Taxonomy" id="2711"/>
    <lineage>
        <taxon>Eukaryota</taxon>
        <taxon>Viridiplantae</taxon>
        <taxon>Streptophyta</taxon>
        <taxon>Embryophyta</taxon>
        <taxon>Tracheophyta</taxon>
        <taxon>Spermatophyta</taxon>
        <taxon>Magnoliopsida</taxon>
        <taxon>eudicotyledons</taxon>
        <taxon>Gunneridae</taxon>
        <taxon>Pentapetalae</taxon>
        <taxon>rosids</taxon>
        <taxon>malvids</taxon>
        <taxon>Sapindales</taxon>
        <taxon>Rutaceae</taxon>
        <taxon>Aurantioideae</taxon>
        <taxon>Citrus</taxon>
    </lineage>
</organism>
<evidence type="ECO:0000256" key="12">
    <source>
        <dbReference type="ARBA" id="ARBA00022839"/>
    </source>
</evidence>
<keyword evidence="15" id="KW-0804">Transcription</keyword>
<comment type="function">
    <text evidence="17">Ubiquitous transcription factor required for a diverse set of processes. It is a component of the CCR4 complex involved in the control of gene expression.</text>
</comment>
<dbReference type="SUPFAM" id="SSF53098">
    <property type="entry name" value="Ribonuclease H-like"/>
    <property type="match status" value="1"/>
</dbReference>
<dbReference type="GO" id="GO:0004535">
    <property type="term" value="F:poly(A)-specific ribonuclease activity"/>
    <property type="evidence" value="ECO:0000318"/>
    <property type="project" value="GO_Central"/>
</dbReference>
<name>A0A067ETV6_CITSI</name>
<evidence type="ECO:0000256" key="17">
    <source>
        <dbReference type="ARBA" id="ARBA00025148"/>
    </source>
</evidence>
<reference evidence="18 19" key="1">
    <citation type="submission" date="2014-04" db="EMBL/GenBank/DDBJ databases">
        <authorList>
            <consortium name="International Citrus Genome Consortium"/>
            <person name="Gmitter F."/>
            <person name="Chen C."/>
            <person name="Farmerie W."/>
            <person name="Harkins T."/>
            <person name="Desany B."/>
            <person name="Mohiuddin M."/>
            <person name="Kodira C."/>
            <person name="Borodovsky M."/>
            <person name="Lomsadze A."/>
            <person name="Burns P."/>
            <person name="Jenkins J."/>
            <person name="Prochnik S."/>
            <person name="Shu S."/>
            <person name="Chapman J."/>
            <person name="Pitluck S."/>
            <person name="Schmutz J."/>
            <person name="Rokhsar D."/>
        </authorList>
    </citation>
    <scope>NUCLEOTIDE SEQUENCE</scope>
</reference>
<proteinExistence type="inferred from homology"/>
<comment type="cofactor">
    <cofactor evidence="2">
        <name>a divalent metal cation</name>
        <dbReference type="ChEBI" id="CHEBI:60240"/>
    </cofactor>
</comment>
<dbReference type="EC" id="3.1.13.4" evidence="7"/>
<keyword evidence="8" id="KW-0963">Cytoplasm</keyword>
<evidence type="ECO:0000256" key="16">
    <source>
        <dbReference type="ARBA" id="ARBA00023242"/>
    </source>
</evidence>
<keyword evidence="10" id="KW-0479">Metal-binding</keyword>
<comment type="subunit">
    <text evidence="6">Component of the CCR4-NOT complex, at least composed of CRR4 and CAF1 proteins.</text>
</comment>
<evidence type="ECO:0000256" key="6">
    <source>
        <dbReference type="ARBA" id="ARBA00011757"/>
    </source>
</evidence>
<dbReference type="GO" id="GO:0046872">
    <property type="term" value="F:metal ion binding"/>
    <property type="evidence" value="ECO:0007669"/>
    <property type="project" value="UniProtKB-KW"/>
</dbReference>
<dbReference type="InterPro" id="IPR036397">
    <property type="entry name" value="RNaseH_sf"/>
</dbReference>
<dbReference type="InterPro" id="IPR006941">
    <property type="entry name" value="RNase_CAF1"/>
</dbReference>
<evidence type="ECO:0000256" key="8">
    <source>
        <dbReference type="ARBA" id="ARBA00022490"/>
    </source>
</evidence>
<evidence type="ECO:0000256" key="7">
    <source>
        <dbReference type="ARBA" id="ARBA00012161"/>
    </source>
</evidence>